<dbReference type="OrthoDB" id="2398624at2759"/>
<accession>A0A2I1EUL6</accession>
<name>A0A2I1EUL6_9GLOM</name>
<proteinExistence type="predicted"/>
<evidence type="ECO:0000313" key="3">
    <source>
        <dbReference type="EMBL" id="PKC66418.1"/>
    </source>
</evidence>
<dbReference type="EMBL" id="LLXH01000465">
    <property type="protein sequence ID" value="PKC66418.1"/>
    <property type="molecule type" value="Genomic_DNA"/>
</dbReference>
<reference evidence="2 5" key="1">
    <citation type="submission" date="2016-04" db="EMBL/GenBank/DDBJ databases">
        <title>Genome analyses suggest a sexual origin of heterokaryosis in a supposedly ancient asexual fungus.</title>
        <authorList>
            <person name="Ropars J."/>
            <person name="Sedzielewska K."/>
            <person name="Noel J."/>
            <person name="Charron P."/>
            <person name="Farinelli L."/>
            <person name="Marton T."/>
            <person name="Kruger M."/>
            <person name="Pelin A."/>
            <person name="Brachmann A."/>
            <person name="Corradi N."/>
        </authorList>
    </citation>
    <scope>NUCLEOTIDE SEQUENCE [LARGE SCALE GENOMIC DNA]</scope>
    <source>
        <strain evidence="2 5">A5</strain>
    </source>
</reference>
<dbReference type="Proteomes" id="UP000232688">
    <property type="component" value="Unassembled WGS sequence"/>
</dbReference>
<protein>
    <submittedName>
        <fullName evidence="2">Uncharacterized protein</fullName>
    </submittedName>
</protein>
<feature type="compositionally biased region" description="Basic and acidic residues" evidence="1">
    <location>
        <begin position="135"/>
        <end position="155"/>
    </location>
</feature>
<evidence type="ECO:0000256" key="1">
    <source>
        <dbReference type="SAM" id="MobiDB-lite"/>
    </source>
</evidence>
<gene>
    <name evidence="3" type="ORF">RhiirA1_512152</name>
    <name evidence="2" type="ORF">RhiirA5_379515</name>
</gene>
<reference evidence="3 4" key="3">
    <citation type="submission" date="2017-10" db="EMBL/GenBank/DDBJ databases">
        <title>Extensive intraspecific genome diversity in a model arbuscular mycorrhizal fungus.</title>
        <authorList>
            <person name="Chen E.C.H."/>
            <person name="Morin E."/>
            <person name="Baudet D."/>
            <person name="Noel J."/>
            <person name="Ndikumana S."/>
            <person name="Charron P."/>
            <person name="St-Onge C."/>
            <person name="Giorgi J."/>
            <person name="Grigoriev I.V."/>
            <person name="Roux C."/>
            <person name="Martin F.M."/>
            <person name="Corradi N."/>
        </authorList>
    </citation>
    <scope>NUCLEOTIDE SEQUENCE [LARGE SCALE GENOMIC DNA]</scope>
    <source>
        <strain evidence="3 4">A1</strain>
    </source>
</reference>
<sequence length="163" mass="19339">MNLQEKLAQTEANIQELKFQQESLIGQKEQLENKLSQSQVNCEQIEKEKMRLRNMLEAKLEKELAQLEQKLINEEQIKEQLTQALQIKEDKINELEQKLIGLDYEHIKKLNNRRKKLNEVEKELVNKLTSGENTKNIHKEKEAKQKERNELKQELSRTSACFL</sequence>
<dbReference type="EMBL" id="LLXJ01001037">
    <property type="protein sequence ID" value="PKC04268.1"/>
    <property type="molecule type" value="Genomic_DNA"/>
</dbReference>
<evidence type="ECO:0000313" key="2">
    <source>
        <dbReference type="EMBL" id="PKC04268.1"/>
    </source>
</evidence>
<comment type="caution">
    <text evidence="2">The sequence shown here is derived from an EMBL/GenBank/DDBJ whole genome shotgun (WGS) entry which is preliminary data.</text>
</comment>
<evidence type="ECO:0000313" key="4">
    <source>
        <dbReference type="Proteomes" id="UP000232688"/>
    </source>
</evidence>
<dbReference type="VEuPathDB" id="FungiDB:RhiirA1_512152"/>
<feature type="region of interest" description="Disordered" evidence="1">
    <location>
        <begin position="131"/>
        <end position="163"/>
    </location>
</feature>
<evidence type="ECO:0000313" key="5">
    <source>
        <dbReference type="Proteomes" id="UP000232722"/>
    </source>
</evidence>
<reference evidence="3 4" key="4">
    <citation type="submission" date="2017-10" db="EMBL/GenBank/DDBJ databases">
        <title>Genome analyses suggest a sexual origin of heterokaryosis in a supposedly ancient asexual fungus.</title>
        <authorList>
            <person name="Corradi N."/>
            <person name="Sedzielewska K."/>
            <person name="Noel J."/>
            <person name="Charron P."/>
            <person name="Farinelli L."/>
            <person name="Marton T."/>
            <person name="Kruger M."/>
            <person name="Pelin A."/>
            <person name="Brachmann A."/>
            <person name="Corradi N."/>
        </authorList>
    </citation>
    <scope>NUCLEOTIDE SEQUENCE [LARGE SCALE GENOMIC DNA]</scope>
    <source>
        <strain evidence="3 4">A1</strain>
    </source>
</reference>
<dbReference type="AlphaFoldDB" id="A0A2I1EUL6"/>
<reference evidence="2 5" key="2">
    <citation type="submission" date="2017-09" db="EMBL/GenBank/DDBJ databases">
        <title>Extensive intraspecific genome diversity in a model arbuscular mycorrhizal fungus.</title>
        <authorList>
            <person name="Chen E.C."/>
            <person name="Morin E."/>
            <person name="Beaudet D."/>
            <person name="Noel J."/>
            <person name="Ndikumana S."/>
            <person name="Charron P."/>
            <person name="St-Onge C."/>
            <person name="Giorgi J."/>
            <person name="Grigoriev I.V."/>
            <person name="Roux C."/>
            <person name="Martin F.M."/>
            <person name="Corradi N."/>
        </authorList>
    </citation>
    <scope>NUCLEOTIDE SEQUENCE [LARGE SCALE GENOMIC DNA]</scope>
    <source>
        <strain evidence="2 5">A5</strain>
    </source>
</reference>
<organism evidence="2 5">
    <name type="scientific">Rhizophagus irregularis</name>
    <dbReference type="NCBI Taxonomy" id="588596"/>
    <lineage>
        <taxon>Eukaryota</taxon>
        <taxon>Fungi</taxon>
        <taxon>Fungi incertae sedis</taxon>
        <taxon>Mucoromycota</taxon>
        <taxon>Glomeromycotina</taxon>
        <taxon>Glomeromycetes</taxon>
        <taxon>Glomerales</taxon>
        <taxon>Glomeraceae</taxon>
        <taxon>Rhizophagus</taxon>
    </lineage>
</organism>
<dbReference type="Proteomes" id="UP000232722">
    <property type="component" value="Unassembled WGS sequence"/>
</dbReference>